<dbReference type="Gene3D" id="3.90.1320.10">
    <property type="entry name" value="Outer-capsid protein sigma 3, large lobe"/>
    <property type="match status" value="1"/>
</dbReference>
<protein>
    <recommendedName>
        <fullName evidence="1">Neprosin PEP catalytic domain-containing protein</fullName>
    </recommendedName>
</protein>
<organism evidence="2 3">
    <name type="scientific">Cannabis sativa</name>
    <name type="common">Hemp</name>
    <name type="synonym">Marijuana</name>
    <dbReference type="NCBI Taxonomy" id="3483"/>
    <lineage>
        <taxon>Eukaryota</taxon>
        <taxon>Viridiplantae</taxon>
        <taxon>Streptophyta</taxon>
        <taxon>Embryophyta</taxon>
        <taxon>Tracheophyta</taxon>
        <taxon>Spermatophyta</taxon>
        <taxon>Magnoliopsida</taxon>
        <taxon>eudicotyledons</taxon>
        <taxon>Gunneridae</taxon>
        <taxon>Pentapetalae</taxon>
        <taxon>rosids</taxon>
        <taxon>fabids</taxon>
        <taxon>Rosales</taxon>
        <taxon>Cannabaceae</taxon>
        <taxon>Cannabis</taxon>
    </lineage>
</organism>
<evidence type="ECO:0000313" key="3">
    <source>
        <dbReference type="Proteomes" id="UP000596661"/>
    </source>
</evidence>
<sequence>MNLVVFFHYAIAAARPINNNQTQTTSTSLDEEKLIDFKLKLLNKPPLKTIKSSDGDIIDCIDIYKQPAFDHPALKNHTIQIKPSSDLLERINDTNSNYSKSVVFQTWQKNGGFCPEGSVPIRRIQRKDLVRLGNSNVGRFGQKNPYVVRHHHNTTLNDTPNAVVLLNDTRSVSLPDLVNRSVALLVTLGYNYIGAQASLNLWNPIVLANEYSTSQIWLKAGIADTFESIESGWVVNPNLYGDTRTRLFVYWTTDGYVSKGCFDLTCSGFVHTNPNVVLGGSLEPCSSQSGPQYELPITITLDPHVGNWWLKVGQDVAVGYWPGTLFGYLQHSAVMVQWGGEVYSPNVREQKPHTTTAMGSGQFARLLHGEAAYVKGVRIMDYSLSLKYPEWVDTWGDEDYCYSAFNEVKYGVEPTFYFGGPGRNSLCP</sequence>
<evidence type="ECO:0000259" key="1">
    <source>
        <dbReference type="PROSITE" id="PS52045"/>
    </source>
</evidence>
<dbReference type="Pfam" id="PF14365">
    <property type="entry name" value="Neprosin_AP"/>
    <property type="match status" value="1"/>
</dbReference>
<dbReference type="EMBL" id="UZAU01000683">
    <property type="status" value="NOT_ANNOTATED_CDS"/>
    <property type="molecule type" value="Genomic_DNA"/>
</dbReference>
<dbReference type="Pfam" id="PF03080">
    <property type="entry name" value="Neprosin"/>
    <property type="match status" value="1"/>
</dbReference>
<accession>A0A803QB13</accession>
<feature type="domain" description="Neprosin PEP catalytic" evidence="1">
    <location>
        <begin position="173"/>
        <end position="428"/>
    </location>
</feature>
<keyword evidence="3" id="KW-1185">Reference proteome</keyword>
<dbReference type="InterPro" id="IPR053168">
    <property type="entry name" value="Glutamic_endopeptidase"/>
</dbReference>
<dbReference type="InterPro" id="IPR004314">
    <property type="entry name" value="Neprosin"/>
</dbReference>
<evidence type="ECO:0000313" key="2">
    <source>
        <dbReference type="EnsemblPlants" id="cds.evm.model.08.368"/>
    </source>
</evidence>
<dbReference type="AlphaFoldDB" id="A0A803QB13"/>
<dbReference type="EnsemblPlants" id="evm.model.08.368">
    <property type="protein sequence ID" value="cds.evm.model.08.368"/>
    <property type="gene ID" value="evm.TU.08.368"/>
</dbReference>
<dbReference type="Gramene" id="evm.model.08.368">
    <property type="protein sequence ID" value="cds.evm.model.08.368"/>
    <property type="gene ID" value="evm.TU.08.368"/>
</dbReference>
<reference evidence="2" key="2">
    <citation type="submission" date="2021-03" db="UniProtKB">
        <authorList>
            <consortium name="EnsemblPlants"/>
        </authorList>
    </citation>
    <scope>IDENTIFICATION</scope>
</reference>
<dbReference type="PANTHER" id="PTHR31589:SF2">
    <property type="entry name" value="ASLB (DUF239)-RELATED"/>
    <property type="match status" value="1"/>
</dbReference>
<name>A0A803QB13_CANSA</name>
<dbReference type="OMA" id="TKTGCIN"/>
<dbReference type="InterPro" id="IPR025521">
    <property type="entry name" value="Neprosin_propep"/>
</dbReference>
<dbReference type="PROSITE" id="PS52045">
    <property type="entry name" value="NEPROSIN_PEP_CD"/>
    <property type="match status" value="1"/>
</dbReference>
<reference evidence="2" key="1">
    <citation type="submission" date="2018-11" db="EMBL/GenBank/DDBJ databases">
        <authorList>
            <person name="Grassa J C."/>
        </authorList>
    </citation>
    <scope>NUCLEOTIDE SEQUENCE [LARGE SCALE GENOMIC DNA]</scope>
</reference>
<dbReference type="PANTHER" id="PTHR31589">
    <property type="entry name" value="PROTEIN, PUTATIVE (DUF239)-RELATED-RELATED"/>
    <property type="match status" value="1"/>
</dbReference>
<dbReference type="Proteomes" id="UP000596661">
    <property type="component" value="Chromosome 8"/>
</dbReference>
<proteinExistence type="predicted"/>